<evidence type="ECO:0000313" key="2">
    <source>
        <dbReference type="EMBL" id="KAJ7649954.1"/>
    </source>
</evidence>
<organism evidence="2 3">
    <name type="scientific">Roridomyces roridus</name>
    <dbReference type="NCBI Taxonomy" id="1738132"/>
    <lineage>
        <taxon>Eukaryota</taxon>
        <taxon>Fungi</taxon>
        <taxon>Dikarya</taxon>
        <taxon>Basidiomycota</taxon>
        <taxon>Agaricomycotina</taxon>
        <taxon>Agaricomycetes</taxon>
        <taxon>Agaricomycetidae</taxon>
        <taxon>Agaricales</taxon>
        <taxon>Marasmiineae</taxon>
        <taxon>Mycenaceae</taxon>
        <taxon>Roridomyces</taxon>
    </lineage>
</organism>
<dbReference type="PROSITE" id="PS50097">
    <property type="entry name" value="BTB"/>
    <property type="match status" value="1"/>
</dbReference>
<accession>A0AAD7CIG3</accession>
<gene>
    <name evidence="2" type="ORF">FB45DRAFT_1017376</name>
</gene>
<dbReference type="Gene3D" id="3.30.710.10">
    <property type="entry name" value="Potassium Channel Kv1.1, Chain A"/>
    <property type="match status" value="1"/>
</dbReference>
<comment type="caution">
    <text evidence="2">The sequence shown here is derived from an EMBL/GenBank/DDBJ whole genome shotgun (WGS) entry which is preliminary data.</text>
</comment>
<feature type="domain" description="BTB" evidence="1">
    <location>
        <begin position="26"/>
        <end position="91"/>
    </location>
</feature>
<sequence>MSDPLPPPPSDDQDIHRSSELWHRDGSVVLQAGGTQFRVHWSVLSLNSSFFRGIEALPQPPDEIKVDGCYLIVLPDDSAADVEILLKALYNPLFSSERLLPLSVIASHIRISRKYDFAEILQTMVDRLSYENPKSLAAYDLLIENNRYKTTWIQSYRGFHFDVLTLAKETNMHVLLPCACYRITLFHSQSELFDGVERPNGTRATLSPDDQRLCILGRAHIIQSQWESGNTLG</sequence>
<name>A0AAD7CIG3_9AGAR</name>
<dbReference type="EMBL" id="JARKIF010000001">
    <property type="protein sequence ID" value="KAJ7649954.1"/>
    <property type="molecule type" value="Genomic_DNA"/>
</dbReference>
<keyword evidence="3" id="KW-1185">Reference proteome</keyword>
<evidence type="ECO:0000259" key="1">
    <source>
        <dbReference type="PROSITE" id="PS50097"/>
    </source>
</evidence>
<dbReference type="SUPFAM" id="SSF54695">
    <property type="entry name" value="POZ domain"/>
    <property type="match status" value="1"/>
</dbReference>
<dbReference type="CDD" id="cd18186">
    <property type="entry name" value="BTB_POZ_ZBTB_KLHL-like"/>
    <property type="match status" value="1"/>
</dbReference>
<evidence type="ECO:0000313" key="3">
    <source>
        <dbReference type="Proteomes" id="UP001221142"/>
    </source>
</evidence>
<dbReference type="Proteomes" id="UP001221142">
    <property type="component" value="Unassembled WGS sequence"/>
</dbReference>
<reference evidence="2" key="1">
    <citation type="submission" date="2023-03" db="EMBL/GenBank/DDBJ databases">
        <title>Massive genome expansion in bonnet fungi (Mycena s.s.) driven by repeated elements and novel gene families across ecological guilds.</title>
        <authorList>
            <consortium name="Lawrence Berkeley National Laboratory"/>
            <person name="Harder C.B."/>
            <person name="Miyauchi S."/>
            <person name="Viragh M."/>
            <person name="Kuo A."/>
            <person name="Thoen E."/>
            <person name="Andreopoulos B."/>
            <person name="Lu D."/>
            <person name="Skrede I."/>
            <person name="Drula E."/>
            <person name="Henrissat B."/>
            <person name="Morin E."/>
            <person name="Kohler A."/>
            <person name="Barry K."/>
            <person name="LaButti K."/>
            <person name="Morin E."/>
            <person name="Salamov A."/>
            <person name="Lipzen A."/>
            <person name="Mereny Z."/>
            <person name="Hegedus B."/>
            <person name="Baldrian P."/>
            <person name="Stursova M."/>
            <person name="Weitz H."/>
            <person name="Taylor A."/>
            <person name="Grigoriev I.V."/>
            <person name="Nagy L.G."/>
            <person name="Martin F."/>
            <person name="Kauserud H."/>
        </authorList>
    </citation>
    <scope>NUCLEOTIDE SEQUENCE</scope>
    <source>
        <strain evidence="2">9284</strain>
    </source>
</reference>
<dbReference type="InterPro" id="IPR000210">
    <property type="entry name" value="BTB/POZ_dom"/>
</dbReference>
<dbReference type="Pfam" id="PF00651">
    <property type="entry name" value="BTB"/>
    <property type="match status" value="1"/>
</dbReference>
<dbReference type="InterPro" id="IPR011333">
    <property type="entry name" value="SKP1/BTB/POZ_sf"/>
</dbReference>
<protein>
    <recommendedName>
        <fullName evidence="1">BTB domain-containing protein</fullName>
    </recommendedName>
</protein>
<proteinExistence type="predicted"/>
<dbReference type="AlphaFoldDB" id="A0AAD7CIG3"/>